<comment type="caution">
    <text evidence="1">The sequence shown here is derived from an EMBL/GenBank/DDBJ whole genome shotgun (WGS) entry which is preliminary data.</text>
</comment>
<dbReference type="Proteomes" id="UP001359559">
    <property type="component" value="Unassembled WGS sequence"/>
</dbReference>
<evidence type="ECO:0000313" key="2">
    <source>
        <dbReference type="Proteomes" id="UP001359559"/>
    </source>
</evidence>
<dbReference type="AlphaFoldDB" id="A0AAN9PKJ0"/>
<evidence type="ECO:0000313" key="1">
    <source>
        <dbReference type="EMBL" id="KAK7302930.1"/>
    </source>
</evidence>
<organism evidence="1 2">
    <name type="scientific">Clitoria ternatea</name>
    <name type="common">Butterfly pea</name>
    <dbReference type="NCBI Taxonomy" id="43366"/>
    <lineage>
        <taxon>Eukaryota</taxon>
        <taxon>Viridiplantae</taxon>
        <taxon>Streptophyta</taxon>
        <taxon>Embryophyta</taxon>
        <taxon>Tracheophyta</taxon>
        <taxon>Spermatophyta</taxon>
        <taxon>Magnoliopsida</taxon>
        <taxon>eudicotyledons</taxon>
        <taxon>Gunneridae</taxon>
        <taxon>Pentapetalae</taxon>
        <taxon>rosids</taxon>
        <taxon>fabids</taxon>
        <taxon>Fabales</taxon>
        <taxon>Fabaceae</taxon>
        <taxon>Papilionoideae</taxon>
        <taxon>50 kb inversion clade</taxon>
        <taxon>NPAAA clade</taxon>
        <taxon>indigoferoid/millettioid clade</taxon>
        <taxon>Phaseoleae</taxon>
        <taxon>Clitoria</taxon>
    </lineage>
</organism>
<sequence>MKRKVFPPKSLSIYRHGLGGNDHLSLVKYPLLCMTLALSAKPNAQLGDCVSSILLDGVRAFTMVALGFLPL</sequence>
<keyword evidence="2" id="KW-1185">Reference proteome</keyword>
<accession>A0AAN9PKJ0</accession>
<gene>
    <name evidence="1" type="ORF">RJT34_13827</name>
</gene>
<name>A0AAN9PKJ0_CLITE</name>
<protein>
    <submittedName>
        <fullName evidence="1">Uncharacterized protein</fullName>
    </submittedName>
</protein>
<dbReference type="EMBL" id="JAYKXN010000003">
    <property type="protein sequence ID" value="KAK7302930.1"/>
    <property type="molecule type" value="Genomic_DNA"/>
</dbReference>
<proteinExistence type="predicted"/>
<reference evidence="1 2" key="1">
    <citation type="submission" date="2024-01" db="EMBL/GenBank/DDBJ databases">
        <title>The genomes of 5 underutilized Papilionoideae crops provide insights into root nodulation and disease resistance.</title>
        <authorList>
            <person name="Yuan L."/>
        </authorList>
    </citation>
    <scope>NUCLEOTIDE SEQUENCE [LARGE SCALE GENOMIC DNA]</scope>
    <source>
        <strain evidence="1">LY-2023</strain>
        <tissue evidence="1">Leaf</tissue>
    </source>
</reference>